<feature type="compositionally biased region" description="Basic and acidic residues" evidence="2">
    <location>
        <begin position="120"/>
        <end position="134"/>
    </location>
</feature>
<dbReference type="EMBL" id="CACTIH010000122">
    <property type="protein sequence ID" value="CAA2954705.1"/>
    <property type="molecule type" value="Genomic_DNA"/>
</dbReference>
<feature type="region of interest" description="Disordered" evidence="2">
    <location>
        <begin position="323"/>
        <end position="343"/>
    </location>
</feature>
<dbReference type="Proteomes" id="UP000594638">
    <property type="component" value="Unassembled WGS sequence"/>
</dbReference>
<feature type="region of interest" description="Disordered" evidence="2">
    <location>
        <begin position="1"/>
        <end position="143"/>
    </location>
</feature>
<accession>A0A8S0PKT8</accession>
<feature type="compositionally biased region" description="Basic and acidic residues" evidence="2">
    <location>
        <begin position="8"/>
        <end position="35"/>
    </location>
</feature>
<evidence type="ECO:0000256" key="2">
    <source>
        <dbReference type="SAM" id="MobiDB-lite"/>
    </source>
</evidence>
<name>A0A8S0PKT8_OLEEU</name>
<comment type="caution">
    <text evidence="3">The sequence shown here is derived from an EMBL/GenBank/DDBJ whole genome shotgun (WGS) entry which is preliminary data.</text>
</comment>
<dbReference type="AlphaFoldDB" id="A0A8S0PKT8"/>
<sequence length="463" mass="51866">MTRSSSGKHGEKTEIHESGRRGKRKLDEVQKESSSKRQKSRSSVQYEKPILPNRSHGEKRKGGSIHRSDHRAGTSTKPSNPGMKQSTPMLLITDGRLGHSDLPIDDDDFVDAPPSWKGTSIHEDSPSGEFKSDDTTDSEDMPSKDVVDELKNYFKGQISNLKSENRLLSKQLKSMQSQVSSLKSDQQRKLKLLVRMQGEIRTDMLDIKAHMQCMSDSVTTLISSSMEEIMKKFRENAGPEIVVGFGPTCEVAKVERSVDSKGKAKVDSVYAVEFPCSIEPPSFDLGLGFTQPSQIVAKTSKEVEVQVESVIVDVLKDTECFQQEHSPEATPSSGLPVKRAPKPAKALQSPYVADEMKQMKSSGNIVVFEHYNQNVQDADVADFQNWKKFNDKDDVIRPPFSISQYLVGNKIWWYELVSREVSLTSSVIIRAAQENTYLQVQQYSTHVFITSGFSYGVVTNYRL</sequence>
<proteinExistence type="predicted"/>
<organism evidence="3 4">
    <name type="scientific">Olea europaea subsp. europaea</name>
    <dbReference type="NCBI Taxonomy" id="158383"/>
    <lineage>
        <taxon>Eukaryota</taxon>
        <taxon>Viridiplantae</taxon>
        <taxon>Streptophyta</taxon>
        <taxon>Embryophyta</taxon>
        <taxon>Tracheophyta</taxon>
        <taxon>Spermatophyta</taxon>
        <taxon>Magnoliopsida</taxon>
        <taxon>eudicotyledons</taxon>
        <taxon>Gunneridae</taxon>
        <taxon>Pentapetalae</taxon>
        <taxon>asterids</taxon>
        <taxon>lamiids</taxon>
        <taxon>Lamiales</taxon>
        <taxon>Oleaceae</taxon>
        <taxon>Oleeae</taxon>
        <taxon>Olea</taxon>
    </lineage>
</organism>
<evidence type="ECO:0000256" key="1">
    <source>
        <dbReference type="SAM" id="Coils"/>
    </source>
</evidence>
<gene>
    <name evidence="3" type="ORF">OLEA9_A015372</name>
</gene>
<feature type="compositionally biased region" description="Polar residues" evidence="2">
    <location>
        <begin position="323"/>
        <end position="333"/>
    </location>
</feature>
<feature type="compositionally biased region" description="Polar residues" evidence="2">
    <location>
        <begin position="73"/>
        <end position="88"/>
    </location>
</feature>
<dbReference type="Gramene" id="OE9A015372T1">
    <property type="protein sequence ID" value="OE9A015372C1"/>
    <property type="gene ID" value="OE9A015372"/>
</dbReference>
<feature type="coiled-coil region" evidence="1">
    <location>
        <begin position="158"/>
        <end position="185"/>
    </location>
</feature>
<dbReference type="OrthoDB" id="444540at2759"/>
<protein>
    <submittedName>
        <fullName evidence="3">Uncharacterized protein</fullName>
    </submittedName>
</protein>
<keyword evidence="1" id="KW-0175">Coiled coil</keyword>
<reference evidence="3 4" key="1">
    <citation type="submission" date="2019-12" db="EMBL/GenBank/DDBJ databases">
        <authorList>
            <person name="Alioto T."/>
            <person name="Alioto T."/>
            <person name="Gomez Garrido J."/>
        </authorList>
    </citation>
    <scope>NUCLEOTIDE SEQUENCE [LARGE SCALE GENOMIC DNA]</scope>
</reference>
<evidence type="ECO:0000313" key="3">
    <source>
        <dbReference type="EMBL" id="CAA2954705.1"/>
    </source>
</evidence>
<keyword evidence="4" id="KW-1185">Reference proteome</keyword>
<evidence type="ECO:0000313" key="4">
    <source>
        <dbReference type="Proteomes" id="UP000594638"/>
    </source>
</evidence>